<dbReference type="PANTHER" id="PTHR30472">
    <property type="entry name" value="FERRIC ENTEROBACTIN TRANSPORT SYSTEM PERMEASE PROTEIN"/>
    <property type="match status" value="1"/>
</dbReference>
<dbReference type="InterPro" id="IPR000522">
    <property type="entry name" value="ABC_transptr_permease_BtuC"/>
</dbReference>
<feature type="transmembrane region" description="Helical" evidence="8">
    <location>
        <begin position="180"/>
        <end position="201"/>
    </location>
</feature>
<evidence type="ECO:0000256" key="6">
    <source>
        <dbReference type="ARBA" id="ARBA00022989"/>
    </source>
</evidence>
<keyword evidence="5 8" id="KW-0812">Transmembrane</keyword>
<dbReference type="Pfam" id="PF01032">
    <property type="entry name" value="FecCD"/>
    <property type="match status" value="1"/>
</dbReference>
<evidence type="ECO:0000256" key="1">
    <source>
        <dbReference type="ARBA" id="ARBA00004651"/>
    </source>
</evidence>
<feature type="transmembrane region" description="Helical" evidence="8">
    <location>
        <begin position="87"/>
        <end position="108"/>
    </location>
</feature>
<comment type="similarity">
    <text evidence="2">Belongs to the binding-protein-dependent transport system permease family. FecCD subfamily.</text>
</comment>
<dbReference type="InterPro" id="IPR037294">
    <property type="entry name" value="ABC_BtuC-like"/>
</dbReference>
<keyword evidence="7 8" id="KW-0472">Membrane</keyword>
<feature type="transmembrane region" description="Helical" evidence="8">
    <location>
        <begin position="213"/>
        <end position="232"/>
    </location>
</feature>
<keyword evidence="4" id="KW-1003">Cell membrane</keyword>
<feature type="transmembrane region" description="Helical" evidence="8">
    <location>
        <begin position="55"/>
        <end position="75"/>
    </location>
</feature>
<dbReference type="GO" id="GO:0022857">
    <property type="term" value="F:transmembrane transporter activity"/>
    <property type="evidence" value="ECO:0007669"/>
    <property type="project" value="InterPro"/>
</dbReference>
<feature type="transmembrane region" description="Helical" evidence="8">
    <location>
        <begin position="114"/>
        <end position="133"/>
    </location>
</feature>
<dbReference type="Gene3D" id="1.10.3470.10">
    <property type="entry name" value="ABC transporter involved in vitamin B12 uptake, BtuC"/>
    <property type="match status" value="1"/>
</dbReference>
<comment type="subcellular location">
    <subcellularLocation>
        <location evidence="1">Cell membrane</location>
        <topology evidence="1">Multi-pass membrane protein</topology>
    </subcellularLocation>
</comment>
<evidence type="ECO:0000256" key="8">
    <source>
        <dbReference type="SAM" id="Phobius"/>
    </source>
</evidence>
<dbReference type="AlphaFoldDB" id="A0A1T0AV61"/>
<reference evidence="9 10" key="1">
    <citation type="submission" date="2017-02" db="EMBL/GenBank/DDBJ databases">
        <title>Draft genome sequence of Haemophilus felis CCUG 31170 type strain.</title>
        <authorList>
            <person name="Engstrom-Jakobsson H."/>
            <person name="Salva-Serra F."/>
            <person name="Thorell K."/>
            <person name="Gonzales-Siles L."/>
            <person name="Karlsson R."/>
            <person name="Boulund F."/>
            <person name="Engstrand L."/>
            <person name="Kristiansson E."/>
            <person name="Moore E."/>
        </authorList>
    </citation>
    <scope>NUCLEOTIDE SEQUENCE [LARGE SCALE GENOMIC DNA]</scope>
    <source>
        <strain evidence="9 10">CCUG 31170</strain>
    </source>
</reference>
<gene>
    <name evidence="9" type="ORF">B0188_10700</name>
</gene>
<dbReference type="OrthoDB" id="9811975at2"/>
<dbReference type="EMBL" id="MUYB01000055">
    <property type="protein sequence ID" value="OOS00513.1"/>
    <property type="molecule type" value="Genomic_DNA"/>
</dbReference>
<dbReference type="Proteomes" id="UP000190023">
    <property type="component" value="Unassembled WGS sequence"/>
</dbReference>
<keyword evidence="10" id="KW-1185">Reference proteome</keyword>
<evidence type="ECO:0000256" key="4">
    <source>
        <dbReference type="ARBA" id="ARBA00022475"/>
    </source>
</evidence>
<evidence type="ECO:0008006" key="11">
    <source>
        <dbReference type="Google" id="ProtNLM"/>
    </source>
</evidence>
<organism evidence="9 10">
    <name type="scientific">[Haemophilus] felis</name>
    <dbReference type="NCBI Taxonomy" id="123822"/>
    <lineage>
        <taxon>Bacteria</taxon>
        <taxon>Pseudomonadati</taxon>
        <taxon>Pseudomonadota</taxon>
        <taxon>Gammaproteobacteria</taxon>
        <taxon>Pasteurellales</taxon>
        <taxon>Pasteurellaceae</taxon>
    </lineage>
</organism>
<accession>A0A1T0AV61</accession>
<dbReference type="SUPFAM" id="SSF81345">
    <property type="entry name" value="ABC transporter involved in vitamin B12 uptake, BtuC"/>
    <property type="match status" value="1"/>
</dbReference>
<dbReference type="PANTHER" id="PTHR30472:SF27">
    <property type="entry name" value="PETROBACTIN IMPORT SYSTEM PERMEASE PROTEIN YCLN"/>
    <property type="match status" value="1"/>
</dbReference>
<evidence type="ECO:0000256" key="2">
    <source>
        <dbReference type="ARBA" id="ARBA00007935"/>
    </source>
</evidence>
<evidence type="ECO:0000256" key="5">
    <source>
        <dbReference type="ARBA" id="ARBA00022692"/>
    </source>
</evidence>
<dbReference type="GO" id="GO:0005886">
    <property type="term" value="C:plasma membrane"/>
    <property type="evidence" value="ECO:0007669"/>
    <property type="project" value="UniProtKB-SubCell"/>
</dbReference>
<evidence type="ECO:0000256" key="7">
    <source>
        <dbReference type="ARBA" id="ARBA00023136"/>
    </source>
</evidence>
<keyword evidence="3" id="KW-0813">Transport</keyword>
<protein>
    <recommendedName>
        <fullName evidence="11">Iron ABC transporter permease</fullName>
    </recommendedName>
</protein>
<evidence type="ECO:0000313" key="10">
    <source>
        <dbReference type="Proteomes" id="UP000190023"/>
    </source>
</evidence>
<dbReference type="GO" id="GO:0033214">
    <property type="term" value="P:siderophore-iron import into cell"/>
    <property type="evidence" value="ECO:0007669"/>
    <property type="project" value="TreeGrafter"/>
</dbReference>
<sequence>MGGKPRLLNLLQLLCLLVLLPFSLATGVADFDWRTLWAEPQQLALLLDSRLPRTLAVILVGATLGVAGMVMQMLLKNRFIEPNMIGATQSVALGILIVSLCFLGASLFAKMSVASLFALGGMVLFSMLVYRLAPQQQLLVPLLGIVFGNVIESATTFVAYQTDALQMLSAWFTGDFFGILVGRYELLWLTATLALLIYFMADQLSIMSLGKNLCYCCSLLIAHCSLLIASVYPPCCSKRSPIT</sequence>
<feature type="transmembrane region" description="Helical" evidence="8">
    <location>
        <begin position="140"/>
        <end position="160"/>
    </location>
</feature>
<name>A0A1T0AV61_9PAST</name>
<dbReference type="STRING" id="123822.B0188_10700"/>
<keyword evidence="6 8" id="KW-1133">Transmembrane helix</keyword>
<evidence type="ECO:0000256" key="3">
    <source>
        <dbReference type="ARBA" id="ARBA00022448"/>
    </source>
</evidence>
<proteinExistence type="inferred from homology"/>
<evidence type="ECO:0000313" key="9">
    <source>
        <dbReference type="EMBL" id="OOS00513.1"/>
    </source>
</evidence>
<comment type="caution">
    <text evidence="9">The sequence shown here is derived from an EMBL/GenBank/DDBJ whole genome shotgun (WGS) entry which is preliminary data.</text>
</comment>